<dbReference type="GO" id="GO:0004674">
    <property type="term" value="F:protein serine/threonine kinase activity"/>
    <property type="evidence" value="ECO:0007669"/>
    <property type="project" value="TreeGrafter"/>
</dbReference>
<organism evidence="3 4">
    <name type="scientific">Bombardia bombarda</name>
    <dbReference type="NCBI Taxonomy" id="252184"/>
    <lineage>
        <taxon>Eukaryota</taxon>
        <taxon>Fungi</taxon>
        <taxon>Dikarya</taxon>
        <taxon>Ascomycota</taxon>
        <taxon>Pezizomycotina</taxon>
        <taxon>Sordariomycetes</taxon>
        <taxon>Sordariomycetidae</taxon>
        <taxon>Sordariales</taxon>
        <taxon>Lasiosphaeriaceae</taxon>
        <taxon>Bombardia</taxon>
    </lineage>
</organism>
<feature type="region of interest" description="Disordered" evidence="1">
    <location>
        <begin position="575"/>
        <end position="623"/>
    </location>
</feature>
<feature type="compositionally biased region" description="Basic and acidic residues" evidence="1">
    <location>
        <begin position="606"/>
        <end position="623"/>
    </location>
</feature>
<dbReference type="GO" id="GO:0005524">
    <property type="term" value="F:ATP binding"/>
    <property type="evidence" value="ECO:0007669"/>
    <property type="project" value="InterPro"/>
</dbReference>
<dbReference type="SMART" id="SM00220">
    <property type="entry name" value="S_TKc"/>
    <property type="match status" value="1"/>
</dbReference>
<name>A0AA39TVR9_9PEZI</name>
<reference evidence="3" key="1">
    <citation type="submission" date="2023-06" db="EMBL/GenBank/DDBJ databases">
        <title>Genome-scale phylogeny and comparative genomics of the fungal order Sordariales.</title>
        <authorList>
            <consortium name="Lawrence Berkeley National Laboratory"/>
            <person name="Hensen N."/>
            <person name="Bonometti L."/>
            <person name="Westerberg I."/>
            <person name="Brannstrom I.O."/>
            <person name="Guillou S."/>
            <person name="Cros-Aarteil S."/>
            <person name="Calhoun S."/>
            <person name="Haridas S."/>
            <person name="Kuo A."/>
            <person name="Mondo S."/>
            <person name="Pangilinan J."/>
            <person name="Riley R."/>
            <person name="LaButti K."/>
            <person name="Andreopoulos B."/>
            <person name="Lipzen A."/>
            <person name="Chen C."/>
            <person name="Yanf M."/>
            <person name="Daum C."/>
            <person name="Ng V."/>
            <person name="Clum A."/>
            <person name="Steindorff A."/>
            <person name="Ohm R."/>
            <person name="Martin F."/>
            <person name="Silar P."/>
            <person name="Natvig D."/>
            <person name="Lalanne C."/>
            <person name="Gautier V."/>
            <person name="Ament-velasquez S.L."/>
            <person name="Kruys A."/>
            <person name="Hutchinson M.I."/>
            <person name="Powell A.J."/>
            <person name="Barry K."/>
            <person name="Miller A.N."/>
            <person name="Grigoriev I.V."/>
            <person name="Debuchy R."/>
            <person name="Gladieux P."/>
            <person name="Thoren M.H."/>
            <person name="Johannesson H."/>
        </authorList>
    </citation>
    <scope>NUCLEOTIDE SEQUENCE</scope>
    <source>
        <strain evidence="3">SMH3391-2</strain>
    </source>
</reference>
<dbReference type="AlphaFoldDB" id="A0AA39TVR9"/>
<accession>A0AA39TVR9</accession>
<evidence type="ECO:0000313" key="4">
    <source>
        <dbReference type="Proteomes" id="UP001174934"/>
    </source>
</evidence>
<keyword evidence="3" id="KW-0418">Kinase</keyword>
<dbReference type="PANTHER" id="PTHR24359">
    <property type="entry name" value="SERINE/THREONINE-PROTEIN KINASE SBK1"/>
    <property type="match status" value="1"/>
</dbReference>
<feature type="domain" description="Protein kinase" evidence="2">
    <location>
        <begin position="298"/>
        <end position="623"/>
    </location>
</feature>
<dbReference type="Pfam" id="PF00069">
    <property type="entry name" value="Pkinase"/>
    <property type="match status" value="1"/>
</dbReference>
<dbReference type="Gene3D" id="1.10.510.10">
    <property type="entry name" value="Transferase(Phosphotransferase) domain 1"/>
    <property type="match status" value="2"/>
</dbReference>
<sequence>MAFDEDEEQSSSHNLMRRVLKFDEPLYPWRNAGFETPNQLLHPENSNGLTIPTSEAGVSGTINDYGESSRLRDQEAVTSLGSETPEAKRPISLIHAVSGDLNQFGNDFAGIGGLLDSKRVAYPRALDLSDEPLDLGEVPSEAPVLTKLKTTHQGHDKKYLQQLADKIYNAHHTNMDGKSMFTSRRKLFAVLSLLEKVASIDDFIRLNIHDNDLPFILKKSNRPGPYNCFVHKDAKDVEKAEPLGCFEGWKDLELEGFNANQWQFLAPYFAFGTKDVPKVQHYSYEDNVILPFIKSEGDDDDDDAREGGFSDVWRVRIHHAHHSRGPAKGLGDNPFYAIKQLKQGTDRKAFENEVSALKRFADKQNFHLIKLLATYHYRKRYHLVFPWADGNMLDFWTEYPNPDTPERDWRFTKWVSQQWLAVAEGLQAIHKAPNDFGLFVISDFGLMQFHRARTMDQVSPTHLDRSPTYRPPECDVADSISQSYDIWTLGCVLLEFAVFYSGGGNEVEQFSKDRTGEERPAPIPEDKFFKVIKNSGEGSSQEIPKVAQLKFSVKNKFKEMRQLCVEDEKYCMKNVSGNVSGNQRTETTPPESHSGSVAEPAPAQERVPDTETGTKDIENEYKA</sequence>
<dbReference type="Proteomes" id="UP001174934">
    <property type="component" value="Unassembled WGS sequence"/>
</dbReference>
<evidence type="ECO:0000259" key="2">
    <source>
        <dbReference type="PROSITE" id="PS50011"/>
    </source>
</evidence>
<evidence type="ECO:0000313" key="3">
    <source>
        <dbReference type="EMBL" id="KAK0609728.1"/>
    </source>
</evidence>
<comment type="caution">
    <text evidence="3">The sequence shown here is derived from an EMBL/GenBank/DDBJ whole genome shotgun (WGS) entry which is preliminary data.</text>
</comment>
<dbReference type="PROSITE" id="PS50011">
    <property type="entry name" value="PROTEIN_KINASE_DOM"/>
    <property type="match status" value="1"/>
</dbReference>
<feature type="compositionally biased region" description="Polar residues" evidence="1">
    <location>
        <begin position="575"/>
        <end position="595"/>
    </location>
</feature>
<keyword evidence="3" id="KW-0808">Transferase</keyword>
<gene>
    <name evidence="3" type="ORF">B0T17DRAFT_512562</name>
</gene>
<keyword evidence="4" id="KW-1185">Reference proteome</keyword>
<dbReference type="SUPFAM" id="SSF56112">
    <property type="entry name" value="Protein kinase-like (PK-like)"/>
    <property type="match status" value="1"/>
</dbReference>
<dbReference type="InterPro" id="IPR000719">
    <property type="entry name" value="Prot_kinase_dom"/>
</dbReference>
<dbReference type="EMBL" id="JAULSR010000012">
    <property type="protein sequence ID" value="KAK0609728.1"/>
    <property type="molecule type" value="Genomic_DNA"/>
</dbReference>
<dbReference type="InterPro" id="IPR011009">
    <property type="entry name" value="Kinase-like_dom_sf"/>
</dbReference>
<evidence type="ECO:0000256" key="1">
    <source>
        <dbReference type="SAM" id="MobiDB-lite"/>
    </source>
</evidence>
<protein>
    <submittedName>
        <fullName evidence="3">Kinase-like domain-containing protein</fullName>
    </submittedName>
</protein>
<dbReference type="PANTHER" id="PTHR24359:SF37">
    <property type="entry name" value="PROTEIN KINASE DOMAIN-CONTAINING PROTEIN"/>
    <property type="match status" value="1"/>
</dbReference>
<proteinExistence type="predicted"/>